<gene>
    <name evidence="1" type="ORF">DM02DRAFT_662347</name>
</gene>
<sequence>MSGLHILPPEIRNQIYANLLSSDPDTSLQGTHLPLTHTYQALRWEFRPLYLSNRAIPWRKATSYLTSFVDPTSDAKITINVDPATTPELAVDHDAPNTTAAFIDVLPVLAAVRKLPSGLRAEFNNCSDENGPACRHKWVVSESHAPEMALVNMLFNELRFAPWWSQISRVVLCNHPGRFAYMQPLLVVKEEWKEEWMKLVEPLQPDEYCGILELVSGVTDGEWKKSKGEVKLERSEVYDKEVLRWLGERGVTEREMVVASKVMVTWEGSAVSWCSEMEFL</sequence>
<proteinExistence type="predicted"/>
<keyword evidence="2" id="KW-1185">Reference proteome</keyword>
<accession>A0A2V1D4T5</accession>
<reference evidence="1 2" key="1">
    <citation type="journal article" date="2018" name="Sci. Rep.">
        <title>Comparative genomics provides insights into the lifestyle and reveals functional heterogeneity of dark septate endophytic fungi.</title>
        <authorList>
            <person name="Knapp D.G."/>
            <person name="Nemeth J.B."/>
            <person name="Barry K."/>
            <person name="Hainaut M."/>
            <person name="Henrissat B."/>
            <person name="Johnson J."/>
            <person name="Kuo A."/>
            <person name="Lim J.H.P."/>
            <person name="Lipzen A."/>
            <person name="Nolan M."/>
            <person name="Ohm R.A."/>
            <person name="Tamas L."/>
            <person name="Grigoriev I.V."/>
            <person name="Spatafora J.W."/>
            <person name="Nagy L.G."/>
            <person name="Kovacs G.M."/>
        </authorList>
    </citation>
    <scope>NUCLEOTIDE SEQUENCE [LARGE SCALE GENOMIC DNA]</scope>
    <source>
        <strain evidence="1 2">DSE2036</strain>
    </source>
</reference>
<evidence type="ECO:0008006" key="3">
    <source>
        <dbReference type="Google" id="ProtNLM"/>
    </source>
</evidence>
<dbReference type="EMBL" id="KZ805620">
    <property type="protein sequence ID" value="PVH93057.1"/>
    <property type="molecule type" value="Genomic_DNA"/>
</dbReference>
<name>A0A2V1D4T5_9PLEO</name>
<protein>
    <recommendedName>
        <fullName evidence="3">F-box domain-containing protein</fullName>
    </recommendedName>
</protein>
<organism evidence="1 2">
    <name type="scientific">Periconia macrospinosa</name>
    <dbReference type="NCBI Taxonomy" id="97972"/>
    <lineage>
        <taxon>Eukaryota</taxon>
        <taxon>Fungi</taxon>
        <taxon>Dikarya</taxon>
        <taxon>Ascomycota</taxon>
        <taxon>Pezizomycotina</taxon>
        <taxon>Dothideomycetes</taxon>
        <taxon>Pleosporomycetidae</taxon>
        <taxon>Pleosporales</taxon>
        <taxon>Massarineae</taxon>
        <taxon>Periconiaceae</taxon>
        <taxon>Periconia</taxon>
    </lineage>
</organism>
<evidence type="ECO:0000313" key="1">
    <source>
        <dbReference type="EMBL" id="PVH93057.1"/>
    </source>
</evidence>
<dbReference type="Proteomes" id="UP000244855">
    <property type="component" value="Unassembled WGS sequence"/>
</dbReference>
<evidence type="ECO:0000313" key="2">
    <source>
        <dbReference type="Proteomes" id="UP000244855"/>
    </source>
</evidence>
<dbReference type="AlphaFoldDB" id="A0A2V1D4T5"/>